<dbReference type="RefSeq" id="WP_135190096.1">
    <property type="nucleotide sequence ID" value="NZ_SPUM01000081.1"/>
</dbReference>
<protein>
    <submittedName>
        <fullName evidence="1">Uncharacterized protein</fullName>
    </submittedName>
</protein>
<name>A0A4Y9T2C8_9BURK</name>
<proteinExistence type="predicted"/>
<accession>A0A4Y9T2C8</accession>
<dbReference type="OrthoDB" id="9010840at2"/>
<evidence type="ECO:0000313" key="2">
    <source>
        <dbReference type="Proteomes" id="UP000297258"/>
    </source>
</evidence>
<organism evidence="1 2">
    <name type="scientific">Massilia horti</name>
    <dbReference type="NCBI Taxonomy" id="2562153"/>
    <lineage>
        <taxon>Bacteria</taxon>
        <taxon>Pseudomonadati</taxon>
        <taxon>Pseudomonadota</taxon>
        <taxon>Betaproteobacteria</taxon>
        <taxon>Burkholderiales</taxon>
        <taxon>Oxalobacteraceae</taxon>
        <taxon>Telluria group</taxon>
        <taxon>Massilia</taxon>
    </lineage>
</organism>
<evidence type="ECO:0000313" key="1">
    <source>
        <dbReference type="EMBL" id="TFW31756.1"/>
    </source>
</evidence>
<keyword evidence="2" id="KW-1185">Reference proteome</keyword>
<dbReference type="EMBL" id="SPUM01000081">
    <property type="protein sequence ID" value="TFW31756.1"/>
    <property type="molecule type" value="Genomic_DNA"/>
</dbReference>
<gene>
    <name evidence="1" type="ORF">E4O92_12465</name>
</gene>
<reference evidence="1 2" key="1">
    <citation type="submission" date="2019-03" db="EMBL/GenBank/DDBJ databases">
        <title>Draft genome of Massilia hortus sp. nov., a novel bacterial species of the Oxalobacteraceae family.</title>
        <authorList>
            <person name="Peta V."/>
            <person name="Raths R."/>
            <person name="Bucking H."/>
        </authorList>
    </citation>
    <scope>NUCLEOTIDE SEQUENCE [LARGE SCALE GENOMIC DNA]</scope>
    <source>
        <strain evidence="1 2">ONC3</strain>
    </source>
</reference>
<dbReference type="AlphaFoldDB" id="A0A4Y9T2C8"/>
<sequence>MNRELGITPDHGETHKGVAPVKVTEEMHSAVQTFAEKLSKGIFFIETNRIFPRAGKLALNWFTNAELIRSGHYPIFKLLAEVQGVVPTLKRNRQFLNDQFSYKYSGVPDADMFVLQVSFGTAFGFLVFGAEQAGRLEAMLANMEAKTGRKGPFVLL</sequence>
<comment type="caution">
    <text evidence="1">The sequence shown here is derived from an EMBL/GenBank/DDBJ whole genome shotgun (WGS) entry which is preliminary data.</text>
</comment>
<dbReference type="Proteomes" id="UP000297258">
    <property type="component" value="Unassembled WGS sequence"/>
</dbReference>